<dbReference type="InterPro" id="IPR011527">
    <property type="entry name" value="ABC1_TM_dom"/>
</dbReference>
<protein>
    <submittedName>
        <fullName evidence="10">PrtD family type I secretion system ABC transporter</fullName>
    </submittedName>
</protein>
<evidence type="ECO:0000256" key="7">
    <source>
        <dbReference type="SAM" id="Phobius"/>
    </source>
</evidence>
<dbReference type="Gene3D" id="3.40.50.300">
    <property type="entry name" value="P-loop containing nucleotide triphosphate hydrolases"/>
    <property type="match status" value="1"/>
</dbReference>
<feature type="transmembrane region" description="Helical" evidence="7">
    <location>
        <begin position="250"/>
        <end position="267"/>
    </location>
</feature>
<dbReference type="GO" id="GO:0016887">
    <property type="term" value="F:ATP hydrolysis activity"/>
    <property type="evidence" value="ECO:0007669"/>
    <property type="project" value="InterPro"/>
</dbReference>
<comment type="subcellular location">
    <subcellularLocation>
        <location evidence="1">Cell membrane</location>
        <topology evidence="1">Multi-pass membrane protein</topology>
    </subcellularLocation>
</comment>
<evidence type="ECO:0000313" key="10">
    <source>
        <dbReference type="EMBL" id="PZX13103.1"/>
    </source>
</evidence>
<dbReference type="GO" id="GO:0005886">
    <property type="term" value="C:plasma membrane"/>
    <property type="evidence" value="ECO:0007669"/>
    <property type="project" value="UniProtKB-SubCell"/>
</dbReference>
<comment type="caution">
    <text evidence="10">The sequence shown here is derived from an EMBL/GenBank/DDBJ whole genome shotgun (WGS) entry which is preliminary data.</text>
</comment>
<dbReference type="NCBIfam" id="TIGR01842">
    <property type="entry name" value="type_I_sec_PrtD"/>
    <property type="match status" value="1"/>
</dbReference>
<gene>
    <name evidence="10" type="ORF">LX81_03331</name>
</gene>
<keyword evidence="4" id="KW-0067">ATP-binding</keyword>
<keyword evidence="6 7" id="KW-0472">Membrane</keyword>
<evidence type="ECO:0000256" key="2">
    <source>
        <dbReference type="ARBA" id="ARBA00022692"/>
    </source>
</evidence>
<dbReference type="PROSITE" id="PS50929">
    <property type="entry name" value="ABC_TM1F"/>
    <property type="match status" value="1"/>
</dbReference>
<dbReference type="InterPro" id="IPR003593">
    <property type="entry name" value="AAA+_ATPase"/>
</dbReference>
<evidence type="ECO:0000256" key="6">
    <source>
        <dbReference type="ARBA" id="ARBA00023136"/>
    </source>
</evidence>
<dbReference type="PANTHER" id="PTHR24221">
    <property type="entry name" value="ATP-BINDING CASSETTE SUB-FAMILY B"/>
    <property type="match status" value="1"/>
</dbReference>
<name>A0A2W7MZT9_9RHOB</name>
<evidence type="ECO:0000259" key="8">
    <source>
        <dbReference type="PROSITE" id="PS50893"/>
    </source>
</evidence>
<dbReference type="Pfam" id="PF00664">
    <property type="entry name" value="ABC_membrane"/>
    <property type="match status" value="1"/>
</dbReference>
<dbReference type="PROSITE" id="PS50893">
    <property type="entry name" value="ABC_TRANSPORTER_2"/>
    <property type="match status" value="1"/>
</dbReference>
<organism evidence="10 11">
    <name type="scientific">Palleronia aestuarii</name>
    <dbReference type="NCBI Taxonomy" id="568105"/>
    <lineage>
        <taxon>Bacteria</taxon>
        <taxon>Pseudomonadati</taxon>
        <taxon>Pseudomonadota</taxon>
        <taxon>Alphaproteobacteria</taxon>
        <taxon>Rhodobacterales</taxon>
        <taxon>Roseobacteraceae</taxon>
        <taxon>Palleronia</taxon>
    </lineage>
</organism>
<dbReference type="InterPro" id="IPR003439">
    <property type="entry name" value="ABC_transporter-like_ATP-bd"/>
</dbReference>
<keyword evidence="5 7" id="KW-1133">Transmembrane helix</keyword>
<dbReference type="GO" id="GO:0030253">
    <property type="term" value="P:protein secretion by the type I secretion system"/>
    <property type="evidence" value="ECO:0007669"/>
    <property type="project" value="InterPro"/>
</dbReference>
<accession>A0A2W7MZT9</accession>
<evidence type="ECO:0000313" key="11">
    <source>
        <dbReference type="Proteomes" id="UP000248916"/>
    </source>
</evidence>
<feature type="transmembrane region" description="Helical" evidence="7">
    <location>
        <begin position="159"/>
        <end position="178"/>
    </location>
</feature>
<evidence type="ECO:0000256" key="1">
    <source>
        <dbReference type="ARBA" id="ARBA00004651"/>
    </source>
</evidence>
<dbReference type="RefSeq" id="WP_211322794.1">
    <property type="nucleotide sequence ID" value="NZ_QKZL01000019.1"/>
</dbReference>
<evidence type="ECO:0000259" key="9">
    <source>
        <dbReference type="PROSITE" id="PS50929"/>
    </source>
</evidence>
<keyword evidence="2 7" id="KW-0812">Transmembrane</keyword>
<proteinExistence type="predicted"/>
<keyword evidence="11" id="KW-1185">Reference proteome</keyword>
<evidence type="ECO:0000256" key="5">
    <source>
        <dbReference type="ARBA" id="ARBA00022989"/>
    </source>
</evidence>
<dbReference type="GO" id="GO:0034040">
    <property type="term" value="F:ATPase-coupled lipid transmembrane transporter activity"/>
    <property type="evidence" value="ECO:0007669"/>
    <property type="project" value="TreeGrafter"/>
</dbReference>
<dbReference type="Pfam" id="PF00005">
    <property type="entry name" value="ABC_tran"/>
    <property type="match status" value="1"/>
</dbReference>
<feature type="transmembrane region" description="Helical" evidence="7">
    <location>
        <begin position="58"/>
        <end position="78"/>
    </location>
</feature>
<feature type="transmembrane region" description="Helical" evidence="7">
    <location>
        <begin position="135"/>
        <end position="153"/>
    </location>
</feature>
<dbReference type="GO" id="GO:0030256">
    <property type="term" value="C:type I protein secretion system complex"/>
    <property type="evidence" value="ECO:0007669"/>
    <property type="project" value="InterPro"/>
</dbReference>
<feature type="transmembrane region" description="Helical" evidence="7">
    <location>
        <begin position="21"/>
        <end position="46"/>
    </location>
</feature>
<dbReference type="PROSITE" id="PS00211">
    <property type="entry name" value="ABC_TRANSPORTER_1"/>
    <property type="match status" value="1"/>
</dbReference>
<dbReference type="AlphaFoldDB" id="A0A2W7MZT9"/>
<dbReference type="Proteomes" id="UP000248916">
    <property type="component" value="Unassembled WGS sequence"/>
</dbReference>
<dbReference type="PANTHER" id="PTHR24221:SF248">
    <property type="entry name" value="ABC TRANSPORTER TRANSMEMBRANE REGION"/>
    <property type="match status" value="1"/>
</dbReference>
<dbReference type="InterPro" id="IPR036640">
    <property type="entry name" value="ABC1_TM_sf"/>
</dbReference>
<dbReference type="SMART" id="SM00382">
    <property type="entry name" value="AAA"/>
    <property type="match status" value="1"/>
</dbReference>
<keyword evidence="3" id="KW-0547">Nucleotide-binding</keyword>
<feature type="domain" description="ABC transporter" evidence="8">
    <location>
        <begin position="331"/>
        <end position="567"/>
    </location>
</feature>
<reference evidence="10 11" key="1">
    <citation type="submission" date="2018-06" db="EMBL/GenBank/DDBJ databases">
        <title>Genomic Encyclopedia of Archaeal and Bacterial Type Strains, Phase II (KMG-II): from individual species to whole genera.</title>
        <authorList>
            <person name="Goeker M."/>
        </authorList>
    </citation>
    <scope>NUCLEOTIDE SEQUENCE [LARGE SCALE GENOMIC DNA]</scope>
    <source>
        <strain evidence="10 11">DSM 22009</strain>
    </source>
</reference>
<dbReference type="InterPro" id="IPR010128">
    <property type="entry name" value="ATPase_T1SS_PrtD-like"/>
</dbReference>
<feature type="domain" description="ABC transmembrane type-1" evidence="9">
    <location>
        <begin position="23"/>
        <end position="300"/>
    </location>
</feature>
<dbReference type="Gene3D" id="1.20.1560.10">
    <property type="entry name" value="ABC transporter type 1, transmembrane domain"/>
    <property type="match status" value="1"/>
</dbReference>
<dbReference type="InterPro" id="IPR017871">
    <property type="entry name" value="ABC_transporter-like_CS"/>
</dbReference>
<dbReference type="GO" id="GO:0005524">
    <property type="term" value="F:ATP binding"/>
    <property type="evidence" value="ECO:0007669"/>
    <property type="project" value="UniProtKB-KW"/>
</dbReference>
<evidence type="ECO:0000256" key="4">
    <source>
        <dbReference type="ARBA" id="ARBA00022840"/>
    </source>
</evidence>
<dbReference type="InterPro" id="IPR027417">
    <property type="entry name" value="P-loop_NTPase"/>
</dbReference>
<dbReference type="SUPFAM" id="SSF52540">
    <property type="entry name" value="P-loop containing nucleoside triphosphate hydrolases"/>
    <property type="match status" value="1"/>
</dbReference>
<dbReference type="InterPro" id="IPR039421">
    <property type="entry name" value="Type_1_exporter"/>
</dbReference>
<evidence type="ECO:0000256" key="3">
    <source>
        <dbReference type="ARBA" id="ARBA00022741"/>
    </source>
</evidence>
<dbReference type="EMBL" id="QKZL01000019">
    <property type="protein sequence ID" value="PZX13103.1"/>
    <property type="molecule type" value="Genomic_DNA"/>
</dbReference>
<dbReference type="GO" id="GO:0140359">
    <property type="term" value="F:ABC-type transporter activity"/>
    <property type="evidence" value="ECO:0007669"/>
    <property type="project" value="InterPro"/>
</dbReference>
<sequence>MSQDQTIPTVGRTIRVCGHAFGAIFVISAIVNLLMLTGPVFMLQVYDRVLASGSTPTLLVLAGIAIGLYLTSGLLDILRLRALNRIAMRVYAKLSGPAFRANLRMPMVAGRRAASINPHRDVEAIRKFLGSPGPAAIFDLPFMPFYFLLIFLFHQWLGALAVGGGVVIGVLVVANEFLSRGPSRDLSASSGQQSRMMSTARRNAESITAMGLFDNLATRYSGAVEEQYRRQQAMSDHGTLFSSTIKMTRLMLQSAMLGLGAWLVILQEVSPGVMIASSIIMARALAPIEQAVSHWPSFIAARQATTRLNETLKACRDQPATAGLPAPRAGLKVEGLATAAPGDEALLLQDASFELRAGDGLGIIGPSGSGKSSLARALVGVWPQLAGSVRLDGATLDQWTEAERGAFIGYLPQDVELFDGTVAENICRFSAEPQIEQVLEAANLAGIHEMIVGLPEGYETQIGEFGTRLSAGQRQRLGLARALYGSPFLVVLDEPNSNLDTMGERALTQAMKAVRARGGIVIVIAHRASALSAVNRGLVIQNGHQVQFGDRDAVMGKVVPVPRPARNATHEPERASR</sequence>
<dbReference type="SUPFAM" id="SSF90123">
    <property type="entry name" value="ABC transporter transmembrane region"/>
    <property type="match status" value="1"/>
</dbReference>